<evidence type="ECO:0000313" key="1">
    <source>
        <dbReference type="EMBL" id="WWD78812.1"/>
    </source>
</evidence>
<organism evidence="1 2">
    <name type="scientific">Alkalicoccus halolimnae</name>
    <dbReference type="NCBI Taxonomy" id="1667239"/>
    <lineage>
        <taxon>Bacteria</taxon>
        <taxon>Bacillati</taxon>
        <taxon>Bacillota</taxon>
        <taxon>Bacilli</taxon>
        <taxon>Bacillales</taxon>
        <taxon>Bacillaceae</taxon>
        <taxon>Alkalicoccus</taxon>
    </lineage>
</organism>
<dbReference type="KEGG" id="ahal:FTX54_010270"/>
<protein>
    <submittedName>
        <fullName evidence="1">Uncharacterized protein</fullName>
    </submittedName>
</protein>
<name>A0A5C7F2E3_9BACI</name>
<reference evidence="1 2" key="1">
    <citation type="submission" date="2024-01" db="EMBL/GenBank/DDBJ databases">
        <title>Complete Genome Sequence of Alkalicoccus halolimnae BZ-SZ-XJ29T, a Moderately Halophilic Bacterium Isolated from a Salt Lake.</title>
        <authorList>
            <person name="Zhao B."/>
        </authorList>
    </citation>
    <scope>NUCLEOTIDE SEQUENCE [LARGE SCALE GENOMIC DNA]</scope>
    <source>
        <strain evidence="1 2">BZ-SZ-XJ29</strain>
    </source>
</reference>
<accession>A0A5C7F2E3</accession>
<gene>
    <name evidence="1" type="ORF">FTX54_010270</name>
</gene>
<dbReference type="OrthoDB" id="2971428at2"/>
<dbReference type="RefSeq" id="WP_147805299.1">
    <property type="nucleotide sequence ID" value="NZ_CP144914.1"/>
</dbReference>
<evidence type="ECO:0000313" key="2">
    <source>
        <dbReference type="Proteomes" id="UP000321816"/>
    </source>
</evidence>
<sequence length="99" mass="11448">MKLTAEDLPASERKIWEKVRTLPEHEKKTLWQMIKHTNKDHLCLVQVVTTHAASLEEKGLLVKNNAYRGKKGQSYYVLRTAPHLMKKLQGYANRPSPLL</sequence>
<proteinExistence type="predicted"/>
<keyword evidence="2" id="KW-1185">Reference proteome</keyword>
<dbReference type="AlphaFoldDB" id="A0A5C7F2E3"/>
<dbReference type="Proteomes" id="UP000321816">
    <property type="component" value="Chromosome"/>
</dbReference>
<dbReference type="EMBL" id="CP144914">
    <property type="protein sequence ID" value="WWD78812.1"/>
    <property type="molecule type" value="Genomic_DNA"/>
</dbReference>